<dbReference type="Pfam" id="PF15410">
    <property type="entry name" value="PH_9"/>
    <property type="match status" value="1"/>
</dbReference>
<organism evidence="3 4">
    <name type="scientific">Conidiobolus coronatus (strain ATCC 28846 / CBS 209.66 / NRRL 28638)</name>
    <name type="common">Delacroixia coronata</name>
    <dbReference type="NCBI Taxonomy" id="796925"/>
    <lineage>
        <taxon>Eukaryota</taxon>
        <taxon>Fungi</taxon>
        <taxon>Fungi incertae sedis</taxon>
        <taxon>Zoopagomycota</taxon>
        <taxon>Entomophthoromycotina</taxon>
        <taxon>Entomophthoromycetes</taxon>
        <taxon>Entomophthorales</taxon>
        <taxon>Ancylistaceae</taxon>
        <taxon>Conidiobolus</taxon>
    </lineage>
</organism>
<gene>
    <name evidence="3" type="ORF">CONCODRAFT_73321</name>
</gene>
<accession>A0A137NW94</accession>
<sequence>MNRASSNSLPKSIMKNNNTPHKINQTISYSDRRCSQDVAQSRSSYSSRKRRSVQFHSSCQLIPIKDTEFELEEPQLSEILYVKHCFKTYGIRASNRSWTSCLVVCERGHLKLFKARSKDTAYTVDVSNLSNQLGTLSLQHSLARPLPQEHHSTKRPYLIQLDLPNGSMYMIQLSSATNIGNWVGVLNYWAARETTPPSEFPTLQQDQKRGKLSSKISTSSLFTKFLGNTTSAQGGYNSDWSPPLPPLSRIDFIQFQMNYHSKQSYEYSQKWAESPSGGIGSTAGTPYSNIDSPLPLNYLDSVTCLQTLQRPSSVASSTTLNLGPIPSSTSSQLISLHYQPSPSNRPIEKHRKSWSLSQRLSPIAKLKSLNLIKPQH</sequence>
<dbReference type="Gene3D" id="2.30.29.30">
    <property type="entry name" value="Pleckstrin-homology domain (PH domain)/Phosphotyrosine-binding domain (PTB)"/>
    <property type="match status" value="1"/>
</dbReference>
<reference evidence="3 4" key="1">
    <citation type="journal article" date="2015" name="Genome Biol. Evol.">
        <title>Phylogenomic analyses indicate that early fungi evolved digesting cell walls of algal ancestors of land plants.</title>
        <authorList>
            <person name="Chang Y."/>
            <person name="Wang S."/>
            <person name="Sekimoto S."/>
            <person name="Aerts A.L."/>
            <person name="Choi C."/>
            <person name="Clum A."/>
            <person name="LaButti K.M."/>
            <person name="Lindquist E.A."/>
            <person name="Yee Ngan C."/>
            <person name="Ohm R.A."/>
            <person name="Salamov A.A."/>
            <person name="Grigoriev I.V."/>
            <person name="Spatafora J.W."/>
            <person name="Berbee M.L."/>
        </authorList>
    </citation>
    <scope>NUCLEOTIDE SEQUENCE [LARGE SCALE GENOMIC DNA]</scope>
    <source>
        <strain evidence="3 4">NRRL 28638</strain>
    </source>
</reference>
<proteinExistence type="predicted"/>
<dbReference type="OrthoDB" id="2157641at2759"/>
<dbReference type="InterPro" id="IPR011993">
    <property type="entry name" value="PH-like_dom_sf"/>
</dbReference>
<name>A0A137NW94_CONC2</name>
<evidence type="ECO:0000313" key="3">
    <source>
        <dbReference type="EMBL" id="KXN66958.1"/>
    </source>
</evidence>
<evidence type="ECO:0000259" key="2">
    <source>
        <dbReference type="Pfam" id="PF15410"/>
    </source>
</evidence>
<protein>
    <recommendedName>
        <fullName evidence="2">Pleckstrin homology domain-containing protein</fullName>
    </recommendedName>
</protein>
<evidence type="ECO:0000313" key="4">
    <source>
        <dbReference type="Proteomes" id="UP000070444"/>
    </source>
</evidence>
<dbReference type="AlphaFoldDB" id="A0A137NW94"/>
<evidence type="ECO:0000256" key="1">
    <source>
        <dbReference type="SAM" id="MobiDB-lite"/>
    </source>
</evidence>
<dbReference type="EMBL" id="KQ964673">
    <property type="protein sequence ID" value="KXN66958.1"/>
    <property type="molecule type" value="Genomic_DNA"/>
</dbReference>
<dbReference type="InterPro" id="IPR041681">
    <property type="entry name" value="PH_9"/>
</dbReference>
<dbReference type="Proteomes" id="UP000070444">
    <property type="component" value="Unassembled WGS sequence"/>
</dbReference>
<dbReference type="STRING" id="796925.A0A137NW94"/>
<keyword evidence="4" id="KW-1185">Reference proteome</keyword>
<dbReference type="SUPFAM" id="SSF50729">
    <property type="entry name" value="PH domain-like"/>
    <property type="match status" value="1"/>
</dbReference>
<feature type="domain" description="Pleckstrin homology" evidence="2">
    <location>
        <begin position="79"/>
        <end position="191"/>
    </location>
</feature>
<feature type="region of interest" description="Disordered" evidence="1">
    <location>
        <begin position="1"/>
        <end position="24"/>
    </location>
</feature>